<keyword evidence="3" id="KW-1133">Transmembrane helix</keyword>
<dbReference type="CDD" id="cd11301">
    <property type="entry name" value="Fut1_Fut2_like"/>
    <property type="match status" value="1"/>
</dbReference>
<dbReference type="Proteomes" id="UP001634394">
    <property type="component" value="Unassembled WGS sequence"/>
</dbReference>
<keyword evidence="2 3" id="KW-0808">Transferase</keyword>
<dbReference type="PANTHER" id="PTHR11927">
    <property type="entry name" value="GALACTOSIDE 2-L-FUCOSYLTRANSFERASE"/>
    <property type="match status" value="1"/>
</dbReference>
<evidence type="ECO:0000313" key="5">
    <source>
        <dbReference type="Proteomes" id="UP001634394"/>
    </source>
</evidence>
<dbReference type="GO" id="GO:0032580">
    <property type="term" value="C:Golgi cisterna membrane"/>
    <property type="evidence" value="ECO:0007669"/>
    <property type="project" value="UniProtKB-SubCell"/>
</dbReference>
<protein>
    <recommendedName>
        <fullName evidence="3">L-Fucosyltransferase</fullName>
        <ecNumber evidence="3">2.4.1.-</ecNumber>
    </recommendedName>
</protein>
<dbReference type="GO" id="GO:0016757">
    <property type="term" value="F:glycosyltransferase activity"/>
    <property type="evidence" value="ECO:0007669"/>
    <property type="project" value="UniProtKB-KW"/>
</dbReference>
<evidence type="ECO:0000256" key="3">
    <source>
        <dbReference type="RuleBase" id="RU363129"/>
    </source>
</evidence>
<comment type="pathway">
    <text evidence="3">Protein modification; protein glycosylation.</text>
</comment>
<keyword evidence="1 3" id="KW-0328">Glycosyltransferase</keyword>
<dbReference type="PANTHER" id="PTHR11927:SF9">
    <property type="entry name" value="L-FUCOSYLTRANSFERASE"/>
    <property type="match status" value="1"/>
</dbReference>
<comment type="caution">
    <text evidence="4">The sequence shown here is derived from an EMBL/GenBank/DDBJ whole genome shotgun (WGS) entry which is preliminary data.</text>
</comment>
<evidence type="ECO:0000256" key="2">
    <source>
        <dbReference type="ARBA" id="ARBA00022679"/>
    </source>
</evidence>
<keyword evidence="3" id="KW-0325">Glycoprotein</keyword>
<feature type="transmembrane region" description="Helical" evidence="3">
    <location>
        <begin position="6"/>
        <end position="26"/>
    </location>
</feature>
<sequence length="341" mass="39230">MMETFKYPGCFLLMATGMCIAFPYLFKFKSLNRVNNIPLPLISLNHNRSNATIQTTVTGRHFVCYRCEGRLGNQLFQYASIYGIAMMNNLSIMTHKSCVTTKYFRIRNSTLAHDGSACSSFKVLSEKMPRVFNESYFTLPKTINIFLVGYLQSWKYFQNVKDSLLEQLRFIEPIEKRARDEIDALKSNYINVIGASPTIIGIHVRMGDIFEDPRYHQIGMEFAPPGYIRKAMGYYMANYSNLLFIVCSDSIINVKVTIDSFKLNVTIQYIEGKREPIDDLAILSHCQHVIQTVGTFGWWAAYLSGGTSVYYKFPGRQGSVAEKRYNSYDYFYPRWTGLDSK</sequence>
<keyword evidence="3" id="KW-0472">Membrane</keyword>
<name>A0ABD3XBH0_SINWO</name>
<keyword evidence="5" id="KW-1185">Reference proteome</keyword>
<accession>A0ABD3XBH0</accession>
<gene>
    <name evidence="4" type="ORF">ACJMK2_029706</name>
</gene>
<dbReference type="EC" id="2.4.1.-" evidence="3"/>
<proteinExistence type="inferred from homology"/>
<dbReference type="Pfam" id="PF01531">
    <property type="entry name" value="Glyco_transf_11"/>
    <property type="match status" value="1"/>
</dbReference>
<keyword evidence="3" id="KW-0812">Transmembrane</keyword>
<dbReference type="AlphaFoldDB" id="A0ABD3XBH0"/>
<dbReference type="InterPro" id="IPR002516">
    <property type="entry name" value="Glyco_trans_11"/>
</dbReference>
<reference evidence="4 5" key="1">
    <citation type="submission" date="2024-11" db="EMBL/GenBank/DDBJ databases">
        <title>Chromosome-level genome assembly of the freshwater bivalve Anodonta woodiana.</title>
        <authorList>
            <person name="Chen X."/>
        </authorList>
    </citation>
    <scope>NUCLEOTIDE SEQUENCE [LARGE SCALE GENOMIC DNA]</scope>
    <source>
        <strain evidence="4">MN2024</strain>
        <tissue evidence="4">Gills</tissue>
    </source>
</reference>
<comment type="similarity">
    <text evidence="3">Belongs to the glycosyltransferase 11 family.</text>
</comment>
<comment type="subcellular location">
    <subcellularLocation>
        <location evidence="3">Golgi apparatus</location>
        <location evidence="3">Golgi stack membrane</location>
        <topology evidence="3">Single-pass type II membrane protein</topology>
    </subcellularLocation>
</comment>
<evidence type="ECO:0000313" key="4">
    <source>
        <dbReference type="EMBL" id="KAL3883445.1"/>
    </source>
</evidence>
<dbReference type="EMBL" id="JBJQND010000003">
    <property type="protein sequence ID" value="KAL3883445.1"/>
    <property type="molecule type" value="Genomic_DNA"/>
</dbReference>
<evidence type="ECO:0000256" key="1">
    <source>
        <dbReference type="ARBA" id="ARBA00022676"/>
    </source>
</evidence>
<keyword evidence="3" id="KW-0333">Golgi apparatus</keyword>
<keyword evidence="3" id="KW-0735">Signal-anchor</keyword>
<organism evidence="4 5">
    <name type="scientific">Sinanodonta woodiana</name>
    <name type="common">Chinese pond mussel</name>
    <name type="synonym">Anodonta woodiana</name>
    <dbReference type="NCBI Taxonomy" id="1069815"/>
    <lineage>
        <taxon>Eukaryota</taxon>
        <taxon>Metazoa</taxon>
        <taxon>Spiralia</taxon>
        <taxon>Lophotrochozoa</taxon>
        <taxon>Mollusca</taxon>
        <taxon>Bivalvia</taxon>
        <taxon>Autobranchia</taxon>
        <taxon>Heteroconchia</taxon>
        <taxon>Palaeoheterodonta</taxon>
        <taxon>Unionida</taxon>
        <taxon>Unionoidea</taxon>
        <taxon>Unionidae</taxon>
        <taxon>Unioninae</taxon>
        <taxon>Sinanodonta</taxon>
    </lineage>
</organism>